<protein>
    <submittedName>
        <fullName evidence="1">Uncharacterized protein</fullName>
    </submittedName>
</protein>
<accession>M3JV15</accession>
<keyword evidence="2" id="KW-1185">Reference proteome</keyword>
<organism evidence="1 2">
    <name type="scientific">Candida maltosa (strain Xu316)</name>
    <name type="common">Yeast</name>
    <dbReference type="NCBI Taxonomy" id="1245528"/>
    <lineage>
        <taxon>Eukaryota</taxon>
        <taxon>Fungi</taxon>
        <taxon>Dikarya</taxon>
        <taxon>Ascomycota</taxon>
        <taxon>Saccharomycotina</taxon>
        <taxon>Pichiomycetes</taxon>
        <taxon>Debaryomycetaceae</taxon>
        <taxon>Candida/Lodderomyces clade</taxon>
        <taxon>Candida</taxon>
    </lineage>
</organism>
<reference evidence="1 2" key="1">
    <citation type="submission" date="2013-02" db="EMBL/GenBank/DDBJ databases">
        <title>Genome sequence of Candida maltosa Xu316, a potential industrial strain for xylitol and ethanol production.</title>
        <authorList>
            <person name="Yu J."/>
            <person name="Wang Q."/>
            <person name="Geng X."/>
            <person name="Bao W."/>
            <person name="He P."/>
            <person name="Cai J."/>
        </authorList>
    </citation>
    <scope>NUCLEOTIDE SEQUENCE [LARGE SCALE GENOMIC DNA]</scope>
    <source>
        <strain evidence="2">Xu316</strain>
    </source>
</reference>
<gene>
    <name evidence="1" type="ORF">G210_2988</name>
</gene>
<evidence type="ECO:0000313" key="2">
    <source>
        <dbReference type="Proteomes" id="UP000011777"/>
    </source>
</evidence>
<proteinExistence type="predicted"/>
<evidence type="ECO:0000313" key="1">
    <source>
        <dbReference type="EMBL" id="EMG46755.1"/>
    </source>
</evidence>
<dbReference type="Proteomes" id="UP000011777">
    <property type="component" value="Unassembled WGS sequence"/>
</dbReference>
<name>M3JV15_CANMX</name>
<dbReference type="HOGENOM" id="CLU_3431965_0_0_1"/>
<dbReference type="AlphaFoldDB" id="M3JV15"/>
<dbReference type="EMBL" id="AOGT01001880">
    <property type="protein sequence ID" value="EMG46755.1"/>
    <property type="molecule type" value="Genomic_DNA"/>
</dbReference>
<sequence>MRVYYLLNSSLIYDKKL</sequence>
<comment type="caution">
    <text evidence="1">The sequence shown here is derived from an EMBL/GenBank/DDBJ whole genome shotgun (WGS) entry which is preliminary data.</text>
</comment>